<protein>
    <submittedName>
        <fullName evidence="2">Uncharacterized protein</fullName>
    </submittedName>
</protein>
<dbReference type="EMBL" id="BLLF01000476">
    <property type="protein sequence ID" value="GFH12180.1"/>
    <property type="molecule type" value="Genomic_DNA"/>
</dbReference>
<evidence type="ECO:0000256" key="1">
    <source>
        <dbReference type="SAM" id="MobiDB-lite"/>
    </source>
</evidence>
<name>A0A699YQL1_HAELA</name>
<proteinExistence type="predicted"/>
<dbReference type="Proteomes" id="UP000485058">
    <property type="component" value="Unassembled WGS sequence"/>
</dbReference>
<evidence type="ECO:0000313" key="3">
    <source>
        <dbReference type="Proteomes" id="UP000485058"/>
    </source>
</evidence>
<sequence>MAERPVAKVKAKVKGLPLTSQPRKSAGPDVAPSSPVTHPATALMQPGSYTANSLRAWAQQSPISQTQQG</sequence>
<feature type="region of interest" description="Disordered" evidence="1">
    <location>
        <begin position="1"/>
        <end position="44"/>
    </location>
</feature>
<dbReference type="AlphaFoldDB" id="A0A699YQL1"/>
<gene>
    <name evidence="2" type="ORF">HaLaN_07818</name>
</gene>
<organism evidence="2 3">
    <name type="scientific">Haematococcus lacustris</name>
    <name type="common">Green alga</name>
    <name type="synonym">Haematococcus pluvialis</name>
    <dbReference type="NCBI Taxonomy" id="44745"/>
    <lineage>
        <taxon>Eukaryota</taxon>
        <taxon>Viridiplantae</taxon>
        <taxon>Chlorophyta</taxon>
        <taxon>core chlorophytes</taxon>
        <taxon>Chlorophyceae</taxon>
        <taxon>CS clade</taxon>
        <taxon>Chlamydomonadales</taxon>
        <taxon>Haematococcaceae</taxon>
        <taxon>Haematococcus</taxon>
    </lineage>
</organism>
<evidence type="ECO:0000313" key="2">
    <source>
        <dbReference type="EMBL" id="GFH12180.1"/>
    </source>
</evidence>
<accession>A0A699YQL1</accession>
<reference evidence="2 3" key="1">
    <citation type="submission" date="2020-02" db="EMBL/GenBank/DDBJ databases">
        <title>Draft genome sequence of Haematococcus lacustris strain NIES-144.</title>
        <authorList>
            <person name="Morimoto D."/>
            <person name="Nakagawa S."/>
            <person name="Yoshida T."/>
            <person name="Sawayama S."/>
        </authorList>
    </citation>
    <scope>NUCLEOTIDE SEQUENCE [LARGE SCALE GENOMIC DNA]</scope>
    <source>
        <strain evidence="2 3">NIES-144</strain>
    </source>
</reference>
<comment type="caution">
    <text evidence="2">The sequence shown here is derived from an EMBL/GenBank/DDBJ whole genome shotgun (WGS) entry which is preliminary data.</text>
</comment>
<keyword evidence="3" id="KW-1185">Reference proteome</keyword>